<dbReference type="AlphaFoldDB" id="A0A6M4GRA9"/>
<name>A0A6M4GRA9_9PROT</name>
<proteinExistence type="inferred from homology"/>
<dbReference type="Proteomes" id="UP000501534">
    <property type="component" value="Chromosome"/>
</dbReference>
<sequence length="402" mass="45238">MSAKPIPFVNESVPIAARGLFRILERLQYGRLSIELPDGSTRTFQGREHGPDAQVVLRDWGAIATLLRKSEIGVAECWRDGRLATPDMTAFLMLCARNEKPLADVFYGNPIVAFMLRCAHALRANTRSGAKKNIHAHYDLGNDFYKLWLDPSMTYSSAVFSGQARTMQEAQEAKYERILATLGVEASHQVLEIGCGWGGFAEYAARTRGCHVTGITISRAQLEYAQARIQAAGLEAFVHLRFCDYRDLAGQYDRVVSIEMVEAVGERYWPEYFATIQRSLKAGGRACIQAITIDEAAFEQYRKTSDFIREYIFPGGMLFSVERATALAKAAGLEAREPFRFGPDYAETLRRWRTAIDSEEGAIRKLGFDDAFLAIWRFYLHYCEAGFDVGRIDVVQMELAKN</sequence>
<evidence type="ECO:0000256" key="5">
    <source>
        <dbReference type="ARBA" id="ARBA00023098"/>
    </source>
</evidence>
<comment type="similarity">
    <text evidence="1">Belongs to the CFA/CMAS family.</text>
</comment>
<dbReference type="GO" id="GO:0032259">
    <property type="term" value="P:methylation"/>
    <property type="evidence" value="ECO:0007669"/>
    <property type="project" value="UniProtKB-KW"/>
</dbReference>
<dbReference type="InterPro" id="IPR029063">
    <property type="entry name" value="SAM-dependent_MTases_sf"/>
</dbReference>
<evidence type="ECO:0000256" key="4">
    <source>
        <dbReference type="ARBA" id="ARBA00022691"/>
    </source>
</evidence>
<evidence type="ECO:0000313" key="8">
    <source>
        <dbReference type="Proteomes" id="UP000501534"/>
    </source>
</evidence>
<organism evidence="7 8">
    <name type="scientific">Usitatibacter rugosus</name>
    <dbReference type="NCBI Taxonomy" id="2732067"/>
    <lineage>
        <taxon>Bacteria</taxon>
        <taxon>Pseudomonadati</taxon>
        <taxon>Pseudomonadota</taxon>
        <taxon>Betaproteobacteria</taxon>
        <taxon>Nitrosomonadales</taxon>
        <taxon>Usitatibacteraceae</taxon>
        <taxon>Usitatibacter</taxon>
    </lineage>
</organism>
<evidence type="ECO:0000256" key="3">
    <source>
        <dbReference type="ARBA" id="ARBA00022679"/>
    </source>
</evidence>
<keyword evidence="8" id="KW-1185">Reference proteome</keyword>
<dbReference type="CDD" id="cd02440">
    <property type="entry name" value="AdoMet_MTases"/>
    <property type="match status" value="1"/>
</dbReference>
<dbReference type="KEGG" id="uru:DSM104443_00644"/>
<feature type="active site" evidence="6">
    <location>
        <position position="383"/>
    </location>
</feature>
<evidence type="ECO:0000256" key="6">
    <source>
        <dbReference type="PIRSR" id="PIRSR003085-1"/>
    </source>
</evidence>
<dbReference type="GO" id="GO:0008168">
    <property type="term" value="F:methyltransferase activity"/>
    <property type="evidence" value="ECO:0007669"/>
    <property type="project" value="UniProtKB-KW"/>
</dbReference>
<dbReference type="PANTHER" id="PTHR43667:SF2">
    <property type="entry name" value="FATTY ACID C-METHYL TRANSFERASE"/>
    <property type="match status" value="1"/>
</dbReference>
<dbReference type="Pfam" id="PF02353">
    <property type="entry name" value="CMAS"/>
    <property type="match status" value="1"/>
</dbReference>
<dbReference type="PANTHER" id="PTHR43667">
    <property type="entry name" value="CYCLOPROPANE-FATTY-ACYL-PHOSPHOLIPID SYNTHASE"/>
    <property type="match status" value="1"/>
</dbReference>
<protein>
    <submittedName>
        <fullName evidence="7">Tuberculostearic acid methyltransferase UfaA1</fullName>
        <ecNumber evidence="7">2.1.1.-</ecNumber>
    </submittedName>
</protein>
<evidence type="ECO:0000313" key="7">
    <source>
        <dbReference type="EMBL" id="QJR09595.1"/>
    </source>
</evidence>
<dbReference type="RefSeq" id="WP_171089436.1">
    <property type="nucleotide sequence ID" value="NZ_CP053069.1"/>
</dbReference>
<dbReference type="InterPro" id="IPR003333">
    <property type="entry name" value="CMAS"/>
</dbReference>
<dbReference type="Gene3D" id="3.40.50.150">
    <property type="entry name" value="Vaccinia Virus protein VP39"/>
    <property type="match status" value="1"/>
</dbReference>
<evidence type="ECO:0000256" key="2">
    <source>
        <dbReference type="ARBA" id="ARBA00022603"/>
    </source>
</evidence>
<dbReference type="InterPro" id="IPR050723">
    <property type="entry name" value="CFA/CMAS"/>
</dbReference>
<gene>
    <name evidence="7" type="primary">ufaA1</name>
    <name evidence="7" type="ORF">DSM104443_00644</name>
</gene>
<dbReference type="GO" id="GO:0008610">
    <property type="term" value="P:lipid biosynthetic process"/>
    <property type="evidence" value="ECO:0007669"/>
    <property type="project" value="InterPro"/>
</dbReference>
<dbReference type="PIRSF" id="PIRSF003085">
    <property type="entry name" value="CMAS"/>
    <property type="match status" value="1"/>
</dbReference>
<accession>A0A6M4GRA9</accession>
<dbReference type="EC" id="2.1.1.-" evidence="7"/>
<keyword evidence="5" id="KW-0443">Lipid metabolism</keyword>
<keyword evidence="4" id="KW-0949">S-adenosyl-L-methionine</keyword>
<keyword evidence="2 7" id="KW-0489">Methyltransferase</keyword>
<dbReference type="EMBL" id="CP053069">
    <property type="protein sequence ID" value="QJR09595.1"/>
    <property type="molecule type" value="Genomic_DNA"/>
</dbReference>
<dbReference type="SUPFAM" id="SSF53335">
    <property type="entry name" value="S-adenosyl-L-methionine-dependent methyltransferases"/>
    <property type="match status" value="1"/>
</dbReference>
<evidence type="ECO:0000256" key="1">
    <source>
        <dbReference type="ARBA" id="ARBA00010815"/>
    </source>
</evidence>
<reference evidence="7 8" key="1">
    <citation type="submission" date="2020-04" db="EMBL/GenBank/DDBJ databases">
        <title>Usitatibacter rugosus gen. nov., sp. nov. and Usitatibacter palustris sp. nov., novel members of Usitatibacteraceae fam. nov. within the order Nitrosomonadales isolated from soil.</title>
        <authorList>
            <person name="Huber K.J."/>
            <person name="Neumann-Schaal M."/>
            <person name="Geppert A."/>
            <person name="Luckner M."/>
            <person name="Wanner G."/>
            <person name="Overmann J."/>
        </authorList>
    </citation>
    <scope>NUCLEOTIDE SEQUENCE [LARGE SCALE GENOMIC DNA]</scope>
    <source>
        <strain evidence="7 8">0125_3</strain>
    </source>
</reference>
<keyword evidence="3 7" id="KW-0808">Transferase</keyword>